<name>A0ABW3US59_9BACL</name>
<comment type="caution">
    <text evidence="1">The sequence shown here is derived from an EMBL/GenBank/DDBJ whole genome shotgun (WGS) entry which is preliminary data.</text>
</comment>
<keyword evidence="2" id="KW-1185">Reference proteome</keyword>
<evidence type="ECO:0000313" key="1">
    <source>
        <dbReference type="EMBL" id="MFD1223767.1"/>
    </source>
</evidence>
<proteinExistence type="predicted"/>
<dbReference type="EMBL" id="JBHTLU010000036">
    <property type="protein sequence ID" value="MFD1223767.1"/>
    <property type="molecule type" value="Genomic_DNA"/>
</dbReference>
<dbReference type="RefSeq" id="WP_345587818.1">
    <property type="nucleotide sequence ID" value="NZ_BAABJG010000014.1"/>
</dbReference>
<evidence type="ECO:0000313" key="2">
    <source>
        <dbReference type="Proteomes" id="UP001597180"/>
    </source>
</evidence>
<protein>
    <submittedName>
        <fullName evidence="1">Spore germination protein GerPE</fullName>
    </submittedName>
</protein>
<dbReference type="InterPro" id="IPR024496">
    <property type="entry name" value="Spore_germ_GerPE"/>
</dbReference>
<dbReference type="Pfam" id="PF10970">
    <property type="entry name" value="GerPE"/>
    <property type="match status" value="1"/>
</dbReference>
<organism evidence="1 2">
    <name type="scientific">Paenibacillus vulneris</name>
    <dbReference type="NCBI Taxonomy" id="1133364"/>
    <lineage>
        <taxon>Bacteria</taxon>
        <taxon>Bacillati</taxon>
        <taxon>Bacillota</taxon>
        <taxon>Bacilli</taxon>
        <taxon>Bacillales</taxon>
        <taxon>Paenibacillaceae</taxon>
        <taxon>Paenibacillus</taxon>
    </lineage>
</organism>
<sequence>MDYRVTTVGYMKLNTLGSSTVLEVGDSEKLTPFNYTIAVQREQAIFIQNEFRFSDYSLFSRPLLDPVIHEDLSMKRTNVSPNIRVDRINMFLVNSSSIAHIGSSDNLIAQSRIKHIRHLLRERPAAPAAT</sequence>
<gene>
    <name evidence="1" type="ORF">ACFQ4B_26955</name>
</gene>
<reference evidence="2" key="1">
    <citation type="journal article" date="2019" name="Int. J. Syst. Evol. Microbiol.">
        <title>The Global Catalogue of Microorganisms (GCM) 10K type strain sequencing project: providing services to taxonomists for standard genome sequencing and annotation.</title>
        <authorList>
            <consortium name="The Broad Institute Genomics Platform"/>
            <consortium name="The Broad Institute Genome Sequencing Center for Infectious Disease"/>
            <person name="Wu L."/>
            <person name="Ma J."/>
        </authorList>
    </citation>
    <scope>NUCLEOTIDE SEQUENCE [LARGE SCALE GENOMIC DNA]</scope>
    <source>
        <strain evidence="2">CCUG 53270</strain>
    </source>
</reference>
<dbReference type="Proteomes" id="UP001597180">
    <property type="component" value="Unassembled WGS sequence"/>
</dbReference>
<accession>A0ABW3US59</accession>